<gene>
    <name evidence="2" type="ORF">HDA42_005164</name>
</gene>
<dbReference type="Gene3D" id="3.30.300.20">
    <property type="match status" value="2"/>
</dbReference>
<dbReference type="AlphaFoldDB" id="A0A7W3NTA2"/>
<proteinExistence type="predicted"/>
<feature type="compositionally biased region" description="Basic and acidic residues" evidence="1">
    <location>
        <begin position="347"/>
        <end position="362"/>
    </location>
</feature>
<dbReference type="InterPro" id="IPR015946">
    <property type="entry name" value="KH_dom-like_a/b"/>
</dbReference>
<accession>A0A7W3NTA2</accession>
<dbReference type="RefSeq" id="WP_182776698.1">
    <property type="nucleotide sequence ID" value="NZ_BAAAHW010000005.1"/>
</dbReference>
<dbReference type="Proteomes" id="UP000577386">
    <property type="component" value="Unassembled WGS sequence"/>
</dbReference>
<dbReference type="InterPro" id="IPR036102">
    <property type="entry name" value="OsmC/Ohrsf"/>
</dbReference>
<reference evidence="2 3" key="1">
    <citation type="submission" date="2020-08" db="EMBL/GenBank/DDBJ databases">
        <title>Sequencing the genomes of 1000 actinobacteria strains.</title>
        <authorList>
            <person name="Klenk H.-P."/>
        </authorList>
    </citation>
    <scope>NUCLEOTIDE SEQUENCE [LARGE SCALE GENOMIC DNA]</scope>
    <source>
        <strain evidence="2 3">DSM 41827</strain>
    </source>
</reference>
<dbReference type="SUPFAM" id="SSF82784">
    <property type="entry name" value="OsmC-like"/>
    <property type="match status" value="2"/>
</dbReference>
<evidence type="ECO:0000313" key="2">
    <source>
        <dbReference type="EMBL" id="MBA9055986.1"/>
    </source>
</evidence>
<protein>
    <submittedName>
        <fullName evidence="2">Putative OsmC-like protein</fullName>
    </submittedName>
</protein>
<sequence length="362" mass="38364">MLNGVDLRARESLAEQIGEDSWEAQLSIGVAAQPAAADRCRVRTEPMRLGSTRVARAFGIDQRFGPGSADCLDQRSGPDAADCLDPVGSLLVALGASVADSVVTELSAAGCGPALLEVLPCAEFTADGTGRLSYEIRLDGEVPAEQARRAVAAARARGTAHRTLEEPNDIKAVVQTARDVHLASPPTDRATADRTAVRRRTARVMWEIGTHVLAEVDGVHAESDQPKQLFGADLAPSAQEYFLAALAAEALGFADQRAAAPGEPAASVHASGRIDLRGPYSTQDAPVGLRNILVQLLPADPTRAGEAAPDAVRRWFAEGDALRLVRDPHPIEVRLVLDGTPVPVPHPENDRTTDTKEPHRAP</sequence>
<evidence type="ECO:0000313" key="3">
    <source>
        <dbReference type="Proteomes" id="UP000577386"/>
    </source>
</evidence>
<feature type="region of interest" description="Disordered" evidence="1">
    <location>
        <begin position="339"/>
        <end position="362"/>
    </location>
</feature>
<keyword evidence="3" id="KW-1185">Reference proteome</keyword>
<dbReference type="GeneID" id="93976452"/>
<organism evidence="2 3">
    <name type="scientific">Streptomyces murinus</name>
    <dbReference type="NCBI Taxonomy" id="33900"/>
    <lineage>
        <taxon>Bacteria</taxon>
        <taxon>Bacillati</taxon>
        <taxon>Actinomycetota</taxon>
        <taxon>Actinomycetes</taxon>
        <taxon>Kitasatosporales</taxon>
        <taxon>Streptomycetaceae</taxon>
        <taxon>Streptomyces</taxon>
    </lineage>
</organism>
<name>A0A7W3NTA2_STRMR</name>
<comment type="caution">
    <text evidence="2">The sequence shown here is derived from an EMBL/GenBank/DDBJ whole genome shotgun (WGS) entry which is preliminary data.</text>
</comment>
<evidence type="ECO:0000256" key="1">
    <source>
        <dbReference type="SAM" id="MobiDB-lite"/>
    </source>
</evidence>
<dbReference type="EMBL" id="JACJIJ010000002">
    <property type="protein sequence ID" value="MBA9055986.1"/>
    <property type="molecule type" value="Genomic_DNA"/>
</dbReference>